<dbReference type="GO" id="GO:0005886">
    <property type="term" value="C:plasma membrane"/>
    <property type="evidence" value="ECO:0007669"/>
    <property type="project" value="UniProtKB-SubCell"/>
</dbReference>
<reference evidence="11" key="1">
    <citation type="submission" date="2017-05" db="EMBL/GenBank/DDBJ databases">
        <title>Complete and WGS of Bordetella genogroups.</title>
        <authorList>
            <person name="Spilker T."/>
            <person name="Lipuma J."/>
        </authorList>
    </citation>
    <scope>NUCLEOTIDE SEQUENCE [LARGE SCALE GENOMIC DNA]</scope>
    <source>
        <strain evidence="11">AU16122</strain>
    </source>
</reference>
<dbReference type="InterPro" id="IPR024791">
    <property type="entry name" value="Cyt_c/ubiquinol_Oxase_su3"/>
</dbReference>
<dbReference type="Pfam" id="PF00510">
    <property type="entry name" value="COX3"/>
    <property type="match status" value="1"/>
</dbReference>
<keyword evidence="4 8" id="KW-1133">Transmembrane helix</keyword>
<comment type="similarity">
    <text evidence="2 6">Belongs to the cytochrome c oxidase subunit 3 family.</text>
</comment>
<dbReference type="GO" id="GO:0004129">
    <property type="term" value="F:cytochrome-c oxidase activity"/>
    <property type="evidence" value="ECO:0007669"/>
    <property type="project" value="InterPro"/>
</dbReference>
<sequence>MIPTITHGGTSDERAGPPQARILPRGGGSEATGGHTMSEAALSASDVLHAYKSRLAMWVFLASEAMFFGPVFFAYAIGRFHHLEAFSAASRLTDVTLGAINTMVLLSSSAAIALAVEYGHAGVPSRARRLLWLTLLLGGVFLAIKGFEYAKDAGAGLFPTAAFHAAGADSAGGMRLFFFVYFVATGMHAVHMIVGLALVSYILASGGRAPGTPWARRLEIVGLYWHFVDAVWVFLFPILYLAGRAS</sequence>
<proteinExistence type="inferred from homology"/>
<feature type="region of interest" description="Disordered" evidence="7">
    <location>
        <begin position="1"/>
        <end position="34"/>
    </location>
</feature>
<dbReference type="PANTHER" id="PTHR11403">
    <property type="entry name" value="CYTOCHROME C OXIDASE SUBUNIT III"/>
    <property type="match status" value="1"/>
</dbReference>
<comment type="subcellular location">
    <subcellularLocation>
        <location evidence="6">Cell membrane</location>
        <topology evidence="6">Multi-pass membrane protein</topology>
    </subcellularLocation>
    <subcellularLocation>
        <location evidence="1">Membrane</location>
        <topology evidence="1">Multi-pass membrane protein</topology>
    </subcellularLocation>
</comment>
<evidence type="ECO:0000256" key="3">
    <source>
        <dbReference type="ARBA" id="ARBA00022692"/>
    </source>
</evidence>
<comment type="caution">
    <text evidence="10">The sequence shown here is derived from an EMBL/GenBank/DDBJ whole genome shotgun (WGS) entry which is preliminary data.</text>
</comment>
<accession>A0A261SCB2</accession>
<keyword evidence="5 8" id="KW-0472">Membrane</keyword>
<feature type="transmembrane region" description="Helical" evidence="8">
    <location>
        <begin position="97"/>
        <end position="118"/>
    </location>
</feature>
<evidence type="ECO:0000313" key="11">
    <source>
        <dbReference type="Proteomes" id="UP000216020"/>
    </source>
</evidence>
<evidence type="ECO:0000256" key="2">
    <source>
        <dbReference type="ARBA" id="ARBA00010581"/>
    </source>
</evidence>
<feature type="transmembrane region" description="Helical" evidence="8">
    <location>
        <begin position="55"/>
        <end position="77"/>
    </location>
</feature>
<dbReference type="InterPro" id="IPR013833">
    <property type="entry name" value="Cyt_c_oxidase_su3_a-hlx"/>
</dbReference>
<evidence type="ECO:0000313" key="10">
    <source>
        <dbReference type="EMBL" id="OZI34805.1"/>
    </source>
</evidence>
<evidence type="ECO:0000256" key="8">
    <source>
        <dbReference type="SAM" id="Phobius"/>
    </source>
</evidence>
<feature type="transmembrane region" description="Helical" evidence="8">
    <location>
        <begin position="178"/>
        <end position="203"/>
    </location>
</feature>
<dbReference type="SUPFAM" id="SSF81452">
    <property type="entry name" value="Cytochrome c oxidase subunit III-like"/>
    <property type="match status" value="1"/>
</dbReference>
<evidence type="ECO:0000256" key="7">
    <source>
        <dbReference type="SAM" id="MobiDB-lite"/>
    </source>
</evidence>
<keyword evidence="11" id="KW-1185">Reference proteome</keyword>
<dbReference type="InterPro" id="IPR000298">
    <property type="entry name" value="Cyt_c_oxidase-like_su3"/>
</dbReference>
<name>A0A261SCB2_9BORD</name>
<feature type="transmembrane region" description="Helical" evidence="8">
    <location>
        <begin position="130"/>
        <end position="147"/>
    </location>
</feature>
<gene>
    <name evidence="10" type="ORF">CAL29_15160</name>
</gene>
<protein>
    <recommendedName>
        <fullName evidence="9">Heme-copper oxidase subunit III family profile domain-containing protein</fullName>
    </recommendedName>
</protein>
<feature type="domain" description="Heme-copper oxidase subunit III family profile" evidence="9">
    <location>
        <begin position="54"/>
        <end position="244"/>
    </location>
</feature>
<keyword evidence="3 6" id="KW-0812">Transmembrane</keyword>
<dbReference type="PANTHER" id="PTHR11403:SF6">
    <property type="entry name" value="NITRIC OXIDE REDUCTASE SUBUNIT E"/>
    <property type="match status" value="1"/>
</dbReference>
<evidence type="ECO:0000256" key="1">
    <source>
        <dbReference type="ARBA" id="ARBA00004141"/>
    </source>
</evidence>
<dbReference type="Proteomes" id="UP000216020">
    <property type="component" value="Unassembled WGS sequence"/>
</dbReference>
<evidence type="ECO:0000256" key="5">
    <source>
        <dbReference type="ARBA" id="ARBA00023136"/>
    </source>
</evidence>
<dbReference type="AlphaFoldDB" id="A0A261SCB2"/>
<organism evidence="10 11">
    <name type="scientific">Bordetella genomosp. 10</name>
    <dbReference type="NCBI Taxonomy" id="1416804"/>
    <lineage>
        <taxon>Bacteria</taxon>
        <taxon>Pseudomonadati</taxon>
        <taxon>Pseudomonadota</taxon>
        <taxon>Betaproteobacteria</taxon>
        <taxon>Burkholderiales</taxon>
        <taxon>Alcaligenaceae</taxon>
        <taxon>Bordetella</taxon>
    </lineage>
</organism>
<dbReference type="OrthoDB" id="9810850at2"/>
<feature type="transmembrane region" description="Helical" evidence="8">
    <location>
        <begin position="223"/>
        <end position="242"/>
    </location>
</feature>
<dbReference type="GO" id="GO:0019646">
    <property type="term" value="P:aerobic electron transport chain"/>
    <property type="evidence" value="ECO:0007669"/>
    <property type="project" value="InterPro"/>
</dbReference>
<evidence type="ECO:0000259" key="9">
    <source>
        <dbReference type="PROSITE" id="PS50253"/>
    </source>
</evidence>
<evidence type="ECO:0000256" key="4">
    <source>
        <dbReference type="ARBA" id="ARBA00022989"/>
    </source>
</evidence>
<dbReference type="EMBL" id="NEVM01000002">
    <property type="protein sequence ID" value="OZI34805.1"/>
    <property type="molecule type" value="Genomic_DNA"/>
</dbReference>
<dbReference type="PROSITE" id="PS50253">
    <property type="entry name" value="COX3"/>
    <property type="match status" value="1"/>
</dbReference>
<evidence type="ECO:0000256" key="6">
    <source>
        <dbReference type="RuleBase" id="RU003376"/>
    </source>
</evidence>
<dbReference type="InterPro" id="IPR035973">
    <property type="entry name" value="Cyt_c_oxidase_su3-like_sf"/>
</dbReference>
<dbReference type="Gene3D" id="1.20.120.80">
    <property type="entry name" value="Cytochrome c oxidase, subunit III, four-helix bundle"/>
    <property type="match status" value="1"/>
</dbReference>